<gene>
    <name evidence="1" type="ORF">F511_47093</name>
</gene>
<protein>
    <submittedName>
        <fullName evidence="1">Uncharacterized protein</fullName>
    </submittedName>
</protein>
<dbReference type="AlphaFoldDB" id="A0A2Z6ZRW5"/>
<dbReference type="EMBL" id="KV180278">
    <property type="protein sequence ID" value="KZT75882.1"/>
    <property type="molecule type" value="Genomic_DNA"/>
</dbReference>
<name>A0A2Z6ZRW5_9LAMI</name>
<organism evidence="1 2">
    <name type="scientific">Dorcoceras hygrometricum</name>
    <dbReference type="NCBI Taxonomy" id="472368"/>
    <lineage>
        <taxon>Eukaryota</taxon>
        <taxon>Viridiplantae</taxon>
        <taxon>Streptophyta</taxon>
        <taxon>Embryophyta</taxon>
        <taxon>Tracheophyta</taxon>
        <taxon>Spermatophyta</taxon>
        <taxon>Magnoliopsida</taxon>
        <taxon>eudicotyledons</taxon>
        <taxon>Gunneridae</taxon>
        <taxon>Pentapetalae</taxon>
        <taxon>asterids</taxon>
        <taxon>lamiids</taxon>
        <taxon>Lamiales</taxon>
        <taxon>Gesneriaceae</taxon>
        <taxon>Didymocarpoideae</taxon>
        <taxon>Trichosporeae</taxon>
        <taxon>Loxocarpinae</taxon>
        <taxon>Dorcoceras</taxon>
    </lineage>
</organism>
<accession>A0A2Z6ZRW5</accession>
<proteinExistence type="predicted"/>
<dbReference type="Proteomes" id="UP000250235">
    <property type="component" value="Unassembled WGS sequence"/>
</dbReference>
<keyword evidence="2" id="KW-1185">Reference proteome</keyword>
<evidence type="ECO:0000313" key="2">
    <source>
        <dbReference type="Proteomes" id="UP000250235"/>
    </source>
</evidence>
<evidence type="ECO:0000313" key="1">
    <source>
        <dbReference type="EMBL" id="KZT75882.1"/>
    </source>
</evidence>
<sequence>MHAIVHASCGERRALWPAPVHACRSRWRATPPHHLSGARERMSRTVARDAVSTGRRLCAIVAHGGARHSRPTYTNWSCRWPPPCAHVAHGGAHGVWRSGCTREGGGAPPVRRLRGGVATTVFDF</sequence>
<reference evidence="1 2" key="1">
    <citation type="journal article" date="2015" name="Proc. Natl. Acad. Sci. U.S.A.">
        <title>The resurrection genome of Boea hygrometrica: A blueprint for survival of dehydration.</title>
        <authorList>
            <person name="Xiao L."/>
            <person name="Yang G."/>
            <person name="Zhang L."/>
            <person name="Yang X."/>
            <person name="Zhao S."/>
            <person name="Ji Z."/>
            <person name="Zhou Q."/>
            <person name="Hu M."/>
            <person name="Wang Y."/>
            <person name="Chen M."/>
            <person name="Xu Y."/>
            <person name="Jin H."/>
            <person name="Xiao X."/>
            <person name="Hu G."/>
            <person name="Bao F."/>
            <person name="Hu Y."/>
            <person name="Wan P."/>
            <person name="Li L."/>
            <person name="Deng X."/>
            <person name="Kuang T."/>
            <person name="Xiang C."/>
            <person name="Zhu J.K."/>
            <person name="Oliver M.J."/>
            <person name="He Y."/>
        </authorList>
    </citation>
    <scope>NUCLEOTIDE SEQUENCE [LARGE SCALE GENOMIC DNA]</scope>
    <source>
        <strain evidence="2">cv. XS01</strain>
    </source>
</reference>